<reference evidence="1 2" key="1">
    <citation type="submission" date="2015-09" db="EMBL/GenBank/DDBJ databases">
        <title>Atta colombica WGS genome.</title>
        <authorList>
            <person name="Nygaard S."/>
            <person name="Hu H."/>
            <person name="Boomsma J."/>
            <person name="Zhang G."/>
        </authorList>
    </citation>
    <scope>NUCLEOTIDE SEQUENCE [LARGE SCALE GENOMIC DNA]</scope>
    <source>
        <strain evidence="1">Treedump-2</strain>
        <tissue evidence="1">Whole body</tissue>
    </source>
</reference>
<organism evidence="1 2">
    <name type="scientific">Atta colombica</name>
    <dbReference type="NCBI Taxonomy" id="520822"/>
    <lineage>
        <taxon>Eukaryota</taxon>
        <taxon>Metazoa</taxon>
        <taxon>Ecdysozoa</taxon>
        <taxon>Arthropoda</taxon>
        <taxon>Hexapoda</taxon>
        <taxon>Insecta</taxon>
        <taxon>Pterygota</taxon>
        <taxon>Neoptera</taxon>
        <taxon>Endopterygota</taxon>
        <taxon>Hymenoptera</taxon>
        <taxon>Apocrita</taxon>
        <taxon>Aculeata</taxon>
        <taxon>Formicoidea</taxon>
        <taxon>Formicidae</taxon>
        <taxon>Myrmicinae</taxon>
        <taxon>Atta</taxon>
    </lineage>
</organism>
<gene>
    <name evidence="1" type="ORF">ALC53_11398</name>
</gene>
<protein>
    <submittedName>
        <fullName evidence="1">Uncharacterized protein</fullName>
    </submittedName>
</protein>
<dbReference type="AlphaFoldDB" id="A0A195B148"/>
<dbReference type="Proteomes" id="UP000078540">
    <property type="component" value="Unassembled WGS sequence"/>
</dbReference>
<dbReference type="EMBL" id="KQ976681">
    <property type="protein sequence ID" value="KYM78203.1"/>
    <property type="molecule type" value="Genomic_DNA"/>
</dbReference>
<evidence type="ECO:0000313" key="1">
    <source>
        <dbReference type="EMBL" id="KYM78203.1"/>
    </source>
</evidence>
<accession>A0A195B148</accession>
<keyword evidence="2" id="KW-1185">Reference proteome</keyword>
<evidence type="ECO:0000313" key="2">
    <source>
        <dbReference type="Proteomes" id="UP000078540"/>
    </source>
</evidence>
<proteinExistence type="predicted"/>
<name>A0A195B148_9HYME</name>
<sequence length="176" mass="18998">MKVGSSMNRPISESRTELLLCGAAASSADCVSTVSNLLESSSCDSDFSERRFIRSIRVSTPTSCSPTMLGDDGGDVLPSPLGIFLGLMSLSLAGVTLSNSSLIPQENTKEDNEWKWANRTIAWTTSAKDQLSSPLLPRNRSKALKPRGVTALKKELSLLQVYKVATLVPTRSLKLH</sequence>